<dbReference type="PRINTS" id="PR01657">
    <property type="entry name" value="MCMFAMILY"/>
</dbReference>
<dbReference type="Pfam" id="PF13335">
    <property type="entry name" value="Mg_chelatase_C"/>
    <property type="match status" value="1"/>
</dbReference>
<dbReference type="GO" id="GO:0003677">
    <property type="term" value="F:DNA binding"/>
    <property type="evidence" value="ECO:0007669"/>
    <property type="project" value="InterPro"/>
</dbReference>
<evidence type="ECO:0000256" key="3">
    <source>
        <dbReference type="ARBA" id="ARBA00022840"/>
    </source>
</evidence>
<dbReference type="InterPro" id="IPR027417">
    <property type="entry name" value="P-loop_NTPase"/>
</dbReference>
<dbReference type="NCBIfam" id="TIGR00368">
    <property type="entry name" value="YifB family Mg chelatase-like AAA ATPase"/>
    <property type="match status" value="1"/>
</dbReference>
<dbReference type="InterPro" id="IPR014721">
    <property type="entry name" value="Ribsml_uS5_D2-typ_fold_subgr"/>
</dbReference>
<dbReference type="SUPFAM" id="SSF54211">
    <property type="entry name" value="Ribosomal protein S5 domain 2-like"/>
    <property type="match status" value="1"/>
</dbReference>
<evidence type="ECO:0000259" key="4">
    <source>
        <dbReference type="SMART" id="SM00382"/>
    </source>
</evidence>
<dbReference type="InterPro" id="IPR025158">
    <property type="entry name" value="Mg_chelat-rel_C"/>
</dbReference>
<organism evidence="5 6">
    <name type="scientific">Candidatus Colimorpha enterica</name>
    <dbReference type="NCBI Taxonomy" id="3083063"/>
    <lineage>
        <taxon>Bacteria</taxon>
        <taxon>Pseudomonadati</taxon>
        <taxon>Bacteroidota</taxon>
        <taxon>Bacteroidia</taxon>
        <taxon>Bacteroidales</taxon>
        <taxon>Candidatus Colimorpha</taxon>
    </lineage>
</organism>
<comment type="similarity">
    <text evidence="1">Belongs to the Mg-chelatase subunits D/I family. ComM subfamily.</text>
</comment>
<evidence type="ECO:0000313" key="5">
    <source>
        <dbReference type="EMBL" id="MCI5755707.1"/>
    </source>
</evidence>
<dbReference type="PANTHER" id="PTHR32039">
    <property type="entry name" value="MAGNESIUM-CHELATASE SUBUNIT CHLI"/>
    <property type="match status" value="1"/>
</dbReference>
<keyword evidence="2" id="KW-0547">Nucleotide-binding</keyword>
<dbReference type="InterPro" id="IPR020568">
    <property type="entry name" value="Ribosomal_Su5_D2-typ_SF"/>
</dbReference>
<gene>
    <name evidence="5" type="ORF">MR241_05380</name>
</gene>
<dbReference type="SUPFAM" id="SSF52540">
    <property type="entry name" value="P-loop containing nucleoside triphosphate hydrolases"/>
    <property type="match status" value="1"/>
</dbReference>
<dbReference type="InterPro" id="IPR045006">
    <property type="entry name" value="CHLI-like"/>
</dbReference>
<comment type="caution">
    <text evidence="5">The sequence shown here is derived from an EMBL/GenBank/DDBJ whole genome shotgun (WGS) entry which is preliminary data.</text>
</comment>
<sequence length="512" mass="55716">MLQTVYSAGINGIDGFSVTVECNSANRLAKFEVVGLPDAAVKEARERIKAAAENSGYEFPEADITVNMAPADKKKQGSAYDLAIMTGILGCCGMIRLPADISDTCFIGELSLSGDVRAVRGVLSMCLAAREAGKKKVFVPYENAGEASVADGITVYGVRNVREMIDHLTGNRRIEPTVFDMSLFENGINSFELDFADVRGQDKAKRALEIAAAGGHNILMIGSPGTGKSMLAKRIPTILPPLSFEEAIGTTKLHSVAGILPEGVSLVTSRPFRSPHHTLSPVALAGGGAIPMPGEISLAHNGVLFLDELPEFSKPSTEVLRQPLEDHSITIIRASGRVTFPCSFMLVCAMNPCRCGYFGHPTRKCTCRRADIKEYLQRISGPLLDRIDIQIEVPPLSFEELSDERQSETSADIRARVTNARRRAVNRYAASGDTVFSNAALTSHQIRKYCTLEPAAQTLLKNAFERLGLSGRGYDRILRVARTVADLDDSDMIKAKHIAEAIQLRSLDRKYW</sequence>
<evidence type="ECO:0000313" key="6">
    <source>
        <dbReference type="Proteomes" id="UP001139365"/>
    </source>
</evidence>
<dbReference type="Gene3D" id="3.40.50.300">
    <property type="entry name" value="P-loop containing nucleotide triphosphate hydrolases"/>
    <property type="match status" value="1"/>
</dbReference>
<dbReference type="GO" id="GO:0005524">
    <property type="term" value="F:ATP binding"/>
    <property type="evidence" value="ECO:0007669"/>
    <property type="project" value="UniProtKB-KW"/>
</dbReference>
<accession>A0AAE3FJ08</accession>
<dbReference type="Gene3D" id="3.30.230.10">
    <property type="match status" value="1"/>
</dbReference>
<dbReference type="EMBL" id="JALEMU010000083">
    <property type="protein sequence ID" value="MCI5755707.1"/>
    <property type="molecule type" value="Genomic_DNA"/>
</dbReference>
<reference evidence="5 6" key="1">
    <citation type="submission" date="2022-03" db="EMBL/GenBank/DDBJ databases">
        <title>Metagenome-assembled genomes from swine fecal metagenomes.</title>
        <authorList>
            <person name="Holman D.B."/>
            <person name="Kommadath A."/>
        </authorList>
    </citation>
    <scope>NUCLEOTIDE SEQUENCE [LARGE SCALE GENOMIC DNA]</scope>
    <source>
        <strain evidence="5">SUG147</strain>
    </source>
</reference>
<dbReference type="AlphaFoldDB" id="A0AAE3FJ08"/>
<keyword evidence="3" id="KW-0067">ATP-binding</keyword>
<protein>
    <submittedName>
        <fullName evidence="5">YifB family Mg chelatase-like AAA ATPase</fullName>
    </submittedName>
</protein>
<dbReference type="Pfam" id="PF01078">
    <property type="entry name" value="Mg_chelatase"/>
    <property type="match status" value="1"/>
</dbReference>
<dbReference type="InterPro" id="IPR003593">
    <property type="entry name" value="AAA+_ATPase"/>
</dbReference>
<dbReference type="InterPro" id="IPR000523">
    <property type="entry name" value="Mg_chelatse_chII-like_cat_dom"/>
</dbReference>
<dbReference type="Proteomes" id="UP001139365">
    <property type="component" value="Unassembled WGS sequence"/>
</dbReference>
<proteinExistence type="inferred from homology"/>
<dbReference type="InterPro" id="IPR004482">
    <property type="entry name" value="Mg_chelat-rel"/>
</dbReference>
<feature type="domain" description="AAA+ ATPase" evidence="4">
    <location>
        <begin position="214"/>
        <end position="397"/>
    </location>
</feature>
<dbReference type="PANTHER" id="PTHR32039:SF7">
    <property type="entry name" value="COMPETENCE PROTEIN COMM"/>
    <property type="match status" value="1"/>
</dbReference>
<evidence type="ECO:0000256" key="1">
    <source>
        <dbReference type="ARBA" id="ARBA00006354"/>
    </source>
</evidence>
<name>A0AAE3FJ08_9BACT</name>
<evidence type="ECO:0000256" key="2">
    <source>
        <dbReference type="ARBA" id="ARBA00022741"/>
    </source>
</evidence>
<dbReference type="SMART" id="SM00382">
    <property type="entry name" value="AAA"/>
    <property type="match status" value="1"/>
</dbReference>
<dbReference type="InterPro" id="IPR001208">
    <property type="entry name" value="MCM_dom"/>
</dbReference>
<dbReference type="Pfam" id="PF13541">
    <property type="entry name" value="ChlI"/>
    <property type="match status" value="1"/>
</dbReference>